<organism evidence="1 2">
    <name type="scientific">Tanacetum coccineum</name>
    <dbReference type="NCBI Taxonomy" id="301880"/>
    <lineage>
        <taxon>Eukaryota</taxon>
        <taxon>Viridiplantae</taxon>
        <taxon>Streptophyta</taxon>
        <taxon>Embryophyta</taxon>
        <taxon>Tracheophyta</taxon>
        <taxon>Spermatophyta</taxon>
        <taxon>Magnoliopsida</taxon>
        <taxon>eudicotyledons</taxon>
        <taxon>Gunneridae</taxon>
        <taxon>Pentapetalae</taxon>
        <taxon>asterids</taxon>
        <taxon>campanulids</taxon>
        <taxon>Asterales</taxon>
        <taxon>Asteraceae</taxon>
        <taxon>Asteroideae</taxon>
        <taxon>Anthemideae</taxon>
        <taxon>Anthemidinae</taxon>
        <taxon>Tanacetum</taxon>
    </lineage>
</organism>
<dbReference type="InterPro" id="IPR006912">
    <property type="entry name" value="Harbinger_derived_prot"/>
</dbReference>
<dbReference type="EMBL" id="BQNB010010586">
    <property type="protein sequence ID" value="GJS79271.1"/>
    <property type="molecule type" value="Genomic_DNA"/>
</dbReference>
<dbReference type="Pfam" id="PF04827">
    <property type="entry name" value="Plant_tran"/>
    <property type="match status" value="1"/>
</dbReference>
<reference evidence="1" key="1">
    <citation type="journal article" date="2022" name="Int. J. Mol. Sci.">
        <title>Draft Genome of Tanacetum Coccineum: Genomic Comparison of Closely Related Tanacetum-Family Plants.</title>
        <authorList>
            <person name="Yamashiro T."/>
            <person name="Shiraishi A."/>
            <person name="Nakayama K."/>
            <person name="Satake H."/>
        </authorList>
    </citation>
    <scope>NUCLEOTIDE SEQUENCE</scope>
</reference>
<accession>A0ABQ4YPC1</accession>
<keyword evidence="2" id="KW-1185">Reference proteome</keyword>
<evidence type="ECO:0000313" key="2">
    <source>
        <dbReference type="Proteomes" id="UP001151760"/>
    </source>
</evidence>
<gene>
    <name evidence="1" type="ORF">Tco_0729152</name>
</gene>
<comment type="caution">
    <text evidence="1">The sequence shown here is derived from an EMBL/GenBank/DDBJ whole genome shotgun (WGS) entry which is preliminary data.</text>
</comment>
<reference evidence="1" key="2">
    <citation type="submission" date="2022-01" db="EMBL/GenBank/DDBJ databases">
        <authorList>
            <person name="Yamashiro T."/>
            <person name="Shiraishi A."/>
            <person name="Satake H."/>
            <person name="Nakayama K."/>
        </authorList>
    </citation>
    <scope>NUCLEOTIDE SEQUENCE</scope>
</reference>
<evidence type="ECO:0000313" key="1">
    <source>
        <dbReference type="EMBL" id="GJS79271.1"/>
    </source>
</evidence>
<proteinExistence type="predicted"/>
<dbReference type="Proteomes" id="UP001151760">
    <property type="component" value="Unassembled WGS sequence"/>
</dbReference>
<name>A0ABQ4YPC1_9ASTR</name>
<sequence length="160" mass="18171">MSDSESGDSDVQDFKDLDMIFELARLEQQQQEEAERFCRGDKKYPTILLEVVASYDLWIWHAFFGVAGANNDLTILNNSPLFDDLLDGIDPVAPFECNGVTFEKEYYLADSIYPQWASFVKSFTVASSKGRIFYINGNMKVLLEKILKELLGSFKDVGVL</sequence>
<protein>
    <submittedName>
        <fullName evidence="1">ALP1-like protein isoform X1</fullName>
    </submittedName>
</protein>